<gene>
    <name evidence="10" type="ORF">C3942_00565</name>
</gene>
<comment type="similarity">
    <text evidence="2">Belongs to the outer membrane factor (OMF) (TC 1.B.17) family.</text>
</comment>
<keyword evidence="9" id="KW-0732">Signal</keyword>
<accession>A0A2S5TKF7</accession>
<keyword evidence="8" id="KW-0175">Coiled coil</keyword>
<protein>
    <recommendedName>
        <fullName evidence="12">TolC family protein</fullName>
    </recommendedName>
</protein>
<dbReference type="Proteomes" id="UP000238220">
    <property type="component" value="Unassembled WGS sequence"/>
</dbReference>
<keyword evidence="6" id="KW-0472">Membrane</keyword>
<keyword evidence="5" id="KW-0812">Transmembrane</keyword>
<dbReference type="PANTHER" id="PTHR30026">
    <property type="entry name" value="OUTER MEMBRANE PROTEIN TOLC"/>
    <property type="match status" value="1"/>
</dbReference>
<organism evidence="10 11">
    <name type="scientific">Solimonas fluminis</name>
    <dbReference type="NCBI Taxonomy" id="2086571"/>
    <lineage>
        <taxon>Bacteria</taxon>
        <taxon>Pseudomonadati</taxon>
        <taxon>Pseudomonadota</taxon>
        <taxon>Gammaproteobacteria</taxon>
        <taxon>Nevskiales</taxon>
        <taxon>Nevskiaceae</taxon>
        <taxon>Solimonas</taxon>
    </lineage>
</organism>
<evidence type="ECO:0000256" key="5">
    <source>
        <dbReference type="ARBA" id="ARBA00022692"/>
    </source>
</evidence>
<dbReference type="InterPro" id="IPR003423">
    <property type="entry name" value="OMP_efflux"/>
</dbReference>
<evidence type="ECO:0000256" key="8">
    <source>
        <dbReference type="SAM" id="Coils"/>
    </source>
</evidence>
<dbReference type="GO" id="GO:0009279">
    <property type="term" value="C:cell outer membrane"/>
    <property type="evidence" value="ECO:0007669"/>
    <property type="project" value="UniProtKB-SubCell"/>
</dbReference>
<dbReference type="SUPFAM" id="SSF56954">
    <property type="entry name" value="Outer membrane efflux proteins (OEP)"/>
    <property type="match status" value="1"/>
</dbReference>
<name>A0A2S5TKF7_9GAMM</name>
<evidence type="ECO:0008006" key="12">
    <source>
        <dbReference type="Google" id="ProtNLM"/>
    </source>
</evidence>
<keyword evidence="4" id="KW-1134">Transmembrane beta strand</keyword>
<proteinExistence type="inferred from homology"/>
<dbReference type="Gene3D" id="1.20.1600.10">
    <property type="entry name" value="Outer membrane efflux proteins (OEP)"/>
    <property type="match status" value="1"/>
</dbReference>
<dbReference type="GO" id="GO:1990281">
    <property type="term" value="C:efflux pump complex"/>
    <property type="evidence" value="ECO:0007669"/>
    <property type="project" value="TreeGrafter"/>
</dbReference>
<evidence type="ECO:0000256" key="7">
    <source>
        <dbReference type="ARBA" id="ARBA00023237"/>
    </source>
</evidence>
<dbReference type="GO" id="GO:0015562">
    <property type="term" value="F:efflux transmembrane transporter activity"/>
    <property type="evidence" value="ECO:0007669"/>
    <property type="project" value="InterPro"/>
</dbReference>
<comment type="caution">
    <text evidence="10">The sequence shown here is derived from an EMBL/GenBank/DDBJ whole genome shotgun (WGS) entry which is preliminary data.</text>
</comment>
<evidence type="ECO:0000256" key="6">
    <source>
        <dbReference type="ARBA" id="ARBA00023136"/>
    </source>
</evidence>
<comment type="subcellular location">
    <subcellularLocation>
        <location evidence="1">Cell outer membrane</location>
    </subcellularLocation>
</comment>
<feature type="chain" id="PRO_5015522505" description="TolC family protein" evidence="9">
    <location>
        <begin position="32"/>
        <end position="448"/>
    </location>
</feature>
<evidence type="ECO:0000256" key="1">
    <source>
        <dbReference type="ARBA" id="ARBA00004442"/>
    </source>
</evidence>
<dbReference type="OrthoDB" id="9813458at2"/>
<dbReference type="InterPro" id="IPR051906">
    <property type="entry name" value="TolC-like"/>
</dbReference>
<reference evidence="10 11" key="1">
    <citation type="submission" date="2018-02" db="EMBL/GenBank/DDBJ databases">
        <title>Genome sequencing of Solimonas sp. HR-BB.</title>
        <authorList>
            <person name="Lee Y."/>
            <person name="Jeon C.O."/>
        </authorList>
    </citation>
    <scope>NUCLEOTIDE SEQUENCE [LARGE SCALE GENOMIC DNA]</scope>
    <source>
        <strain evidence="10 11">HR-BB</strain>
    </source>
</reference>
<dbReference type="EMBL" id="PSNW01000001">
    <property type="protein sequence ID" value="PPE75422.1"/>
    <property type="molecule type" value="Genomic_DNA"/>
</dbReference>
<evidence type="ECO:0000256" key="2">
    <source>
        <dbReference type="ARBA" id="ARBA00007613"/>
    </source>
</evidence>
<evidence type="ECO:0000313" key="10">
    <source>
        <dbReference type="EMBL" id="PPE75422.1"/>
    </source>
</evidence>
<evidence type="ECO:0000313" key="11">
    <source>
        <dbReference type="Proteomes" id="UP000238220"/>
    </source>
</evidence>
<sequence length="448" mass="47417">MPIIMKTEYLSPRACAVLALAAALLAGPAAAAETEAVTYTLPQLVQRALSLSPPQRIAQASVGLAESQRDTALAALLPQLGAGVSQTRQTTNPATLGFEFPGLPSLIGPYSVFDARVKLSQAVLDFARHSELSGAGHAVEAARAEAEQSRERIAAQVALSYIQVLAGEQAVEAARADLVLAEDLLTLARDQREAGVASGVDVARAQTAVAQDRYALSEAETAIASSRLQLQRAAVLPMDAPLALGGQLEASPAATPSAAQALDEARGHRAELAAIEAALKQADAELRAARQRRWPTLALFADYGQSSRTPVRAEEDTYRYGASLELPLYSGGALRAGEDAARLKLEQQRERAEDLRQQVEQDVRLALATVQNTAEQVKAATATRDLAGRELELARDRFLHGVANNVDVVSAQASLARARSQHIAALAAYQQARVNLAAAQGRAHAFEL</sequence>
<feature type="signal peptide" evidence="9">
    <location>
        <begin position="1"/>
        <end position="31"/>
    </location>
</feature>
<evidence type="ECO:0000256" key="9">
    <source>
        <dbReference type="SAM" id="SignalP"/>
    </source>
</evidence>
<dbReference type="Pfam" id="PF02321">
    <property type="entry name" value="OEP"/>
    <property type="match status" value="2"/>
</dbReference>
<feature type="coiled-coil region" evidence="8">
    <location>
        <begin position="258"/>
        <end position="292"/>
    </location>
</feature>
<keyword evidence="11" id="KW-1185">Reference proteome</keyword>
<evidence type="ECO:0000256" key="4">
    <source>
        <dbReference type="ARBA" id="ARBA00022452"/>
    </source>
</evidence>
<dbReference type="AlphaFoldDB" id="A0A2S5TKF7"/>
<keyword evidence="7" id="KW-0998">Cell outer membrane</keyword>
<dbReference type="GO" id="GO:0015288">
    <property type="term" value="F:porin activity"/>
    <property type="evidence" value="ECO:0007669"/>
    <property type="project" value="TreeGrafter"/>
</dbReference>
<evidence type="ECO:0000256" key="3">
    <source>
        <dbReference type="ARBA" id="ARBA00022448"/>
    </source>
</evidence>
<keyword evidence="3" id="KW-0813">Transport</keyword>
<feature type="coiled-coil region" evidence="8">
    <location>
        <begin position="338"/>
        <end position="369"/>
    </location>
</feature>
<dbReference type="PANTHER" id="PTHR30026:SF20">
    <property type="entry name" value="OUTER MEMBRANE PROTEIN TOLC"/>
    <property type="match status" value="1"/>
</dbReference>